<name>A0AAT9GJ89_9BACT</name>
<organism evidence="1">
    <name type="scientific">Sediminibacterium sp. KACHI17</name>
    <dbReference type="NCBI Taxonomy" id="1751071"/>
    <lineage>
        <taxon>Bacteria</taxon>
        <taxon>Pseudomonadati</taxon>
        <taxon>Bacteroidota</taxon>
        <taxon>Chitinophagia</taxon>
        <taxon>Chitinophagales</taxon>
        <taxon>Chitinophagaceae</taxon>
        <taxon>Sediminibacterium</taxon>
    </lineage>
</organism>
<accession>A0AAT9GJ89</accession>
<sequence>MKKFTIQWILTICTVLFILSCQKEFSVEGEGLKGAAQGSLTDSSGNCKDADVRGEYVIDQPLGDSNYVVIKVNFTLQGKYKIYSDTVNGMWFIDSGFALTTGPTTVKLKGNGKPILPNRADFVLTFNNSFCAFSVISSSTGSGGGGTSNDYFPTTLNSNWTYEYIPKLGTLDTFRVVATNQTISADNKIFRQYSTDPLGEAYYFTKDNAGNYYAYSTVDFDYLFIFDSIPATFISYPFLKDNVAQGTSWETPEYGKVKIGNDVGISKAVFTIVGKGITYSVFGTTYNDVINVKRTIQFKKDGTNTFTTVIEGNTYYAKGVGMIDQVIPTSSSTSQAVSLKRKQIF</sequence>
<dbReference type="AlphaFoldDB" id="A0AAT9GJ89"/>
<gene>
    <name evidence="1" type="ORF">KACHI17_14330</name>
</gene>
<protein>
    <submittedName>
        <fullName evidence="1">Uncharacterized protein</fullName>
    </submittedName>
</protein>
<evidence type="ECO:0000313" key="1">
    <source>
        <dbReference type="EMBL" id="BFG70552.1"/>
    </source>
</evidence>
<reference evidence="1" key="1">
    <citation type="submission" date="2024-02" db="EMBL/GenBank/DDBJ databases">
        <title>Sediminibacterium planktonica sp. nov. and Sediminibacterium longus sp. nov., isolated from surface lake and river water.</title>
        <authorList>
            <person name="Watanabe K."/>
            <person name="Takemine S."/>
            <person name="Ishii Y."/>
            <person name="Ogata Y."/>
            <person name="Shindo C."/>
            <person name="Suda W."/>
        </authorList>
    </citation>
    <scope>NUCLEOTIDE SEQUENCE</scope>
    <source>
        <strain evidence="1">KACHI17</strain>
    </source>
</reference>
<dbReference type="EMBL" id="AP029612">
    <property type="protein sequence ID" value="BFG70552.1"/>
    <property type="molecule type" value="Genomic_DNA"/>
</dbReference>
<proteinExistence type="predicted"/>
<dbReference type="RefSeq" id="WP_353548196.1">
    <property type="nucleotide sequence ID" value="NZ_AP029612.1"/>
</dbReference>
<dbReference type="PROSITE" id="PS51257">
    <property type="entry name" value="PROKAR_LIPOPROTEIN"/>
    <property type="match status" value="1"/>
</dbReference>